<protein>
    <submittedName>
        <fullName evidence="4">AMP-binding protein</fullName>
    </submittedName>
</protein>
<comment type="similarity">
    <text evidence="1">Belongs to the ATP-dependent AMP-binding enzyme family.</text>
</comment>
<evidence type="ECO:0000256" key="2">
    <source>
        <dbReference type="ARBA" id="ARBA00022598"/>
    </source>
</evidence>
<accession>A0ABW1IQZ3</accession>
<dbReference type="InterPro" id="IPR000873">
    <property type="entry name" value="AMP-dep_synth/lig_dom"/>
</dbReference>
<dbReference type="RefSeq" id="WP_379894826.1">
    <property type="nucleotide sequence ID" value="NZ_CBCSCT010000041.1"/>
</dbReference>
<keyword evidence="5" id="KW-1185">Reference proteome</keyword>
<dbReference type="Proteomes" id="UP001596250">
    <property type="component" value="Unassembled WGS sequence"/>
</dbReference>
<feature type="domain" description="AMP-dependent synthetase/ligase" evidence="3">
    <location>
        <begin position="14"/>
        <end position="339"/>
    </location>
</feature>
<sequence>MSFWHIDDVIGNSAVIEQAESQAWSYADLSRSSSDLKRQLSFQIKSLGFVFCRNTFGALVGYLAGLQSGHTITLLDASMHDRLREQLIKEYRPEWLWLPKDSSLPAHYRIQGDAFGYMLMLRNESSRPEAPEIHPDLALLLSTSGTTGSPKMVRLSYHNLQANTESIATYLEIASSERPITTLPMQYSYGLSVINSHLLHHATLLMTEANLVSKSFWDFFREHGATSLAGVPYVYQMLHRLNFERMCKSLPTLRTMTQAGGRLDEKLQHYFADIAYANQLRFFTMYGQTEATARISYVPYDKIKEGIGSIGIPIPGGTLEIDKESGELVYSGPNVMMGYASNRADLAKEDELKGRLLTGDIARKGENGFYYIVGRKKRFIKVLGLRINLDEVERLAEQTNGEACYCMGDDTNLVIVIRNETSRQKIKTMLTEVYHLHPSVFRIAVLEDIPRLTTGKVDYHALYERVRE</sequence>
<keyword evidence="2" id="KW-0436">Ligase</keyword>
<comment type="caution">
    <text evidence="4">The sequence shown here is derived from an EMBL/GenBank/DDBJ whole genome shotgun (WGS) entry which is preliminary data.</text>
</comment>
<dbReference type="Pfam" id="PF00501">
    <property type="entry name" value="AMP-binding"/>
    <property type="match status" value="1"/>
</dbReference>
<name>A0ABW1IQZ3_9BACL</name>
<dbReference type="PANTHER" id="PTHR43201:SF5">
    <property type="entry name" value="MEDIUM-CHAIN ACYL-COA LIGASE ACSF2, MITOCHONDRIAL"/>
    <property type="match status" value="1"/>
</dbReference>
<evidence type="ECO:0000259" key="3">
    <source>
        <dbReference type="Pfam" id="PF00501"/>
    </source>
</evidence>
<reference evidence="5" key="1">
    <citation type="journal article" date="2019" name="Int. J. Syst. Evol. Microbiol.">
        <title>The Global Catalogue of Microorganisms (GCM) 10K type strain sequencing project: providing services to taxonomists for standard genome sequencing and annotation.</title>
        <authorList>
            <consortium name="The Broad Institute Genomics Platform"/>
            <consortium name="The Broad Institute Genome Sequencing Center for Infectious Disease"/>
            <person name="Wu L."/>
            <person name="Ma J."/>
        </authorList>
    </citation>
    <scope>NUCLEOTIDE SEQUENCE [LARGE SCALE GENOMIC DNA]</scope>
    <source>
        <strain evidence="5">CCM 8749</strain>
    </source>
</reference>
<proteinExistence type="inferred from homology"/>
<organism evidence="4 5">
    <name type="scientific">Marinicrinis lubricantis</name>
    <dbReference type="NCBI Taxonomy" id="2086470"/>
    <lineage>
        <taxon>Bacteria</taxon>
        <taxon>Bacillati</taxon>
        <taxon>Bacillota</taxon>
        <taxon>Bacilli</taxon>
        <taxon>Bacillales</taxon>
        <taxon>Paenibacillaceae</taxon>
    </lineage>
</organism>
<evidence type="ECO:0000313" key="5">
    <source>
        <dbReference type="Proteomes" id="UP001596250"/>
    </source>
</evidence>
<dbReference type="EMBL" id="JBHSQV010000162">
    <property type="protein sequence ID" value="MFC5987446.1"/>
    <property type="molecule type" value="Genomic_DNA"/>
</dbReference>
<gene>
    <name evidence="4" type="ORF">ACFPXP_13635</name>
</gene>
<dbReference type="SUPFAM" id="SSF56801">
    <property type="entry name" value="Acetyl-CoA synthetase-like"/>
    <property type="match status" value="1"/>
</dbReference>
<evidence type="ECO:0000313" key="4">
    <source>
        <dbReference type="EMBL" id="MFC5987446.1"/>
    </source>
</evidence>
<dbReference type="PANTHER" id="PTHR43201">
    <property type="entry name" value="ACYL-COA SYNTHETASE"/>
    <property type="match status" value="1"/>
</dbReference>
<evidence type="ECO:0000256" key="1">
    <source>
        <dbReference type="ARBA" id="ARBA00006432"/>
    </source>
</evidence>
<dbReference type="Gene3D" id="3.40.50.12780">
    <property type="entry name" value="N-terminal domain of ligase-like"/>
    <property type="match status" value="1"/>
</dbReference>
<dbReference type="InterPro" id="IPR042099">
    <property type="entry name" value="ANL_N_sf"/>
</dbReference>